<dbReference type="EMBL" id="CP107020">
    <property type="protein sequence ID" value="UYG15670.1"/>
    <property type="molecule type" value="Genomic_DNA"/>
</dbReference>
<feature type="region of interest" description="Disordered" evidence="1">
    <location>
        <begin position="1"/>
        <end position="30"/>
    </location>
</feature>
<evidence type="ECO:0008006" key="4">
    <source>
        <dbReference type="Google" id="ProtNLM"/>
    </source>
</evidence>
<sequence>MTASTDAAPTPSAPTPSAPTAPAETPLPRPEVRIVTGHLSDAEVTAVVAALAAVNAASHAEAHERALAQGSAAESCGWDDAVHRLPGMHAARAQATAAAWQFSHR</sequence>
<protein>
    <recommendedName>
        <fullName evidence="4">Acyl-CoA carboxylase subunit epsilon</fullName>
    </recommendedName>
</protein>
<accession>A0ABY6FXM7</accession>
<keyword evidence="3" id="KW-1185">Reference proteome</keyword>
<dbReference type="Proteomes" id="UP001164305">
    <property type="component" value="Chromosome"/>
</dbReference>
<dbReference type="RefSeq" id="WP_263592884.1">
    <property type="nucleotide sequence ID" value="NZ_CP107020.1"/>
</dbReference>
<gene>
    <name evidence="2" type="ORF">BRM3_08420</name>
</gene>
<organism evidence="2 3">
    <name type="scientific">Brachybacterium huguangmaarense</name>
    <dbReference type="NCBI Taxonomy" id="1652028"/>
    <lineage>
        <taxon>Bacteria</taxon>
        <taxon>Bacillati</taxon>
        <taxon>Actinomycetota</taxon>
        <taxon>Actinomycetes</taxon>
        <taxon>Micrococcales</taxon>
        <taxon>Dermabacteraceae</taxon>
        <taxon>Brachybacterium</taxon>
    </lineage>
</organism>
<evidence type="ECO:0000256" key="1">
    <source>
        <dbReference type="SAM" id="MobiDB-lite"/>
    </source>
</evidence>
<evidence type="ECO:0000313" key="3">
    <source>
        <dbReference type="Proteomes" id="UP001164305"/>
    </source>
</evidence>
<evidence type="ECO:0000313" key="2">
    <source>
        <dbReference type="EMBL" id="UYG15670.1"/>
    </source>
</evidence>
<proteinExistence type="predicted"/>
<feature type="compositionally biased region" description="Pro residues" evidence="1">
    <location>
        <begin position="11"/>
        <end position="29"/>
    </location>
</feature>
<reference evidence="2" key="1">
    <citation type="submission" date="2022-10" db="EMBL/GenBank/DDBJ databases">
        <title>Whole-Genome Sequencing of Brachybacterium huguangmaarense BRM-3, Isolated from Betula schmidtii.</title>
        <authorList>
            <person name="Haam D."/>
        </authorList>
    </citation>
    <scope>NUCLEOTIDE SEQUENCE</scope>
    <source>
        <strain evidence="2">BRM-3</strain>
    </source>
</reference>
<feature type="compositionally biased region" description="Low complexity" evidence="1">
    <location>
        <begin position="1"/>
        <end position="10"/>
    </location>
</feature>
<name>A0ABY6FXM7_9MICO</name>